<proteinExistence type="predicted"/>
<dbReference type="PANTHER" id="PTHR40265">
    <property type="entry name" value="BLL2707 PROTEIN"/>
    <property type="match status" value="1"/>
</dbReference>
<comment type="caution">
    <text evidence="2">The sequence shown here is derived from an EMBL/GenBank/DDBJ whole genome shotgun (WGS) entry which is preliminary data.</text>
</comment>
<reference evidence="3" key="1">
    <citation type="submission" date="2018-12" db="EMBL/GenBank/DDBJ databases">
        <title>Tengunoibacter tsumagoiensis gen. nov., sp. nov., Dictyobacter kobayashii sp. nov., D. alpinus sp. nov., and D. joshuensis sp. nov. and description of Dictyobacteraceae fam. nov. within the order Ktedonobacterales isolated from Tengu-no-mugimeshi.</title>
        <authorList>
            <person name="Wang C.M."/>
            <person name="Zheng Y."/>
            <person name="Sakai Y."/>
            <person name="Toyoda A."/>
            <person name="Minakuchi Y."/>
            <person name="Abe K."/>
            <person name="Yokota A."/>
            <person name="Yabe S."/>
        </authorList>
    </citation>
    <scope>NUCLEOTIDE SEQUENCE [LARGE SCALE GENOMIC DNA]</scope>
    <source>
        <strain evidence="3">Uno3</strain>
    </source>
</reference>
<evidence type="ECO:0000313" key="3">
    <source>
        <dbReference type="Proteomes" id="UP000287352"/>
    </source>
</evidence>
<protein>
    <recommendedName>
        <fullName evidence="1">VOC domain-containing protein</fullName>
    </recommendedName>
</protein>
<dbReference type="InterPro" id="IPR037523">
    <property type="entry name" value="VOC_core"/>
</dbReference>
<dbReference type="SUPFAM" id="SSF54593">
    <property type="entry name" value="Glyoxalase/Bleomycin resistance protein/Dihydroxybiphenyl dioxygenase"/>
    <property type="match status" value="2"/>
</dbReference>
<dbReference type="EMBL" id="BIFR01000001">
    <property type="protein sequence ID" value="GCE11551.1"/>
    <property type="molecule type" value="Genomic_DNA"/>
</dbReference>
<dbReference type="Gene3D" id="3.10.180.10">
    <property type="entry name" value="2,3-Dihydroxybiphenyl 1,2-Dioxygenase, domain 1"/>
    <property type="match status" value="2"/>
</dbReference>
<evidence type="ECO:0000313" key="2">
    <source>
        <dbReference type="EMBL" id="GCE11551.1"/>
    </source>
</evidence>
<dbReference type="PANTHER" id="PTHR40265:SF1">
    <property type="entry name" value="GLYOXALASE-LIKE DOMAIN-CONTAINING PROTEIN"/>
    <property type="match status" value="1"/>
</dbReference>
<organism evidence="2 3">
    <name type="scientific">Tengunoibacter tsumagoiensis</name>
    <dbReference type="NCBI Taxonomy" id="2014871"/>
    <lineage>
        <taxon>Bacteria</taxon>
        <taxon>Bacillati</taxon>
        <taxon>Chloroflexota</taxon>
        <taxon>Ktedonobacteria</taxon>
        <taxon>Ktedonobacterales</taxon>
        <taxon>Dictyobacteraceae</taxon>
        <taxon>Tengunoibacter</taxon>
    </lineage>
</organism>
<keyword evidence="3" id="KW-1185">Reference proteome</keyword>
<gene>
    <name evidence="2" type="ORF">KTT_14100</name>
</gene>
<sequence length="311" mass="34684">MITGFDHVIIGVNDLEQATEVFQKRLGLAVSGGGTHPFGGTANRIIVIGETYLELITVQKPAEAQQSMLDLLAQGDGYFNCVFASDAIEADSEAIRTRGYQIIGPNPGELRSGSGRTRGWIRTDVERPDLAQRYPFLIQHDSSGEERRSRLAGWQAPPSHPLGARSVFSTTLAVQHLADASHRFQQIYAFPAPAHTSSEPIWPDVTLHSFPLGTGEQFFELASPHSALSQGREDVAEEQIIQQRIEHQVQRCVEERGEYLCRMTLTVEDLTQARHYLERQNVHYLYETSSRPAIWIDPQDSCGALIVLIQH</sequence>
<accession>A0A401ZXI0</accession>
<dbReference type="InterPro" id="IPR029068">
    <property type="entry name" value="Glyas_Bleomycin-R_OHBP_Dase"/>
</dbReference>
<dbReference type="InterPro" id="IPR025870">
    <property type="entry name" value="Glyoxalase-like_dom"/>
</dbReference>
<dbReference type="RefSeq" id="WP_161975321.1">
    <property type="nucleotide sequence ID" value="NZ_BIFR01000001.1"/>
</dbReference>
<dbReference type="Proteomes" id="UP000287352">
    <property type="component" value="Unassembled WGS sequence"/>
</dbReference>
<feature type="domain" description="VOC" evidence="1">
    <location>
        <begin position="4"/>
        <end position="133"/>
    </location>
</feature>
<name>A0A401ZXI0_9CHLR</name>
<evidence type="ECO:0000259" key="1">
    <source>
        <dbReference type="PROSITE" id="PS51819"/>
    </source>
</evidence>
<dbReference type="AlphaFoldDB" id="A0A401ZXI0"/>
<dbReference type="PROSITE" id="PS51819">
    <property type="entry name" value="VOC"/>
    <property type="match status" value="1"/>
</dbReference>
<dbReference type="Pfam" id="PF13468">
    <property type="entry name" value="Glyoxalase_3"/>
    <property type="match status" value="1"/>
</dbReference>